<dbReference type="InterPro" id="IPR000330">
    <property type="entry name" value="SNF2_N"/>
</dbReference>
<name>A0AA47MHX1_MERPO</name>
<reference evidence="3" key="1">
    <citation type="journal article" date="2023" name="Front. Mar. Sci.">
        <title>A new Merluccius polli reference genome to investigate the effects of global change in West African waters.</title>
        <authorList>
            <person name="Mateo J.L."/>
            <person name="Blanco-Fernandez C."/>
            <person name="Garcia-Vazquez E."/>
            <person name="Machado-Schiaffino G."/>
        </authorList>
    </citation>
    <scope>NUCLEOTIDE SEQUENCE</scope>
    <source>
        <strain evidence="3">C29</strain>
        <tissue evidence="3">Fin</tissue>
    </source>
</reference>
<feature type="domain" description="E3 ubiquitin-protein ligase SHPRH first helical" evidence="2">
    <location>
        <begin position="167"/>
        <end position="213"/>
    </location>
</feature>
<evidence type="ECO:0000259" key="1">
    <source>
        <dbReference type="Pfam" id="PF00176"/>
    </source>
</evidence>
<gene>
    <name evidence="3" type="primary">Shprh_1</name>
    <name evidence="3" type="ORF">N1851_022678</name>
</gene>
<organism evidence="3 4">
    <name type="scientific">Merluccius polli</name>
    <name type="common">Benguela hake</name>
    <name type="synonym">Merluccius cadenati</name>
    <dbReference type="NCBI Taxonomy" id="89951"/>
    <lineage>
        <taxon>Eukaryota</taxon>
        <taxon>Metazoa</taxon>
        <taxon>Chordata</taxon>
        <taxon>Craniata</taxon>
        <taxon>Vertebrata</taxon>
        <taxon>Euteleostomi</taxon>
        <taxon>Actinopterygii</taxon>
        <taxon>Neopterygii</taxon>
        <taxon>Teleostei</taxon>
        <taxon>Neoteleostei</taxon>
        <taxon>Acanthomorphata</taxon>
        <taxon>Zeiogadaria</taxon>
        <taxon>Gadariae</taxon>
        <taxon>Gadiformes</taxon>
        <taxon>Gadoidei</taxon>
        <taxon>Merlucciidae</taxon>
        <taxon>Merluccius</taxon>
    </lineage>
</organism>
<keyword evidence="4" id="KW-1185">Reference proteome</keyword>
<protein>
    <submittedName>
        <fullName evidence="3">E3 ubiquitin-protein ligase SHPRH</fullName>
    </submittedName>
</protein>
<dbReference type="PANTHER" id="PTHR45865:SF1">
    <property type="entry name" value="E3 UBIQUITIN-PROTEIN LIGASE SHPRH"/>
    <property type="match status" value="1"/>
</dbReference>
<dbReference type="GO" id="GO:0005634">
    <property type="term" value="C:nucleus"/>
    <property type="evidence" value="ECO:0007669"/>
    <property type="project" value="TreeGrafter"/>
</dbReference>
<dbReference type="EMBL" id="JAOPHQ010004175">
    <property type="protein sequence ID" value="KAK0140359.1"/>
    <property type="molecule type" value="Genomic_DNA"/>
</dbReference>
<dbReference type="AlphaFoldDB" id="A0AA47MHX1"/>
<dbReference type="InterPro" id="IPR048686">
    <property type="entry name" value="SHPRH_helical_1st"/>
</dbReference>
<evidence type="ECO:0000313" key="3">
    <source>
        <dbReference type="EMBL" id="KAK0140359.1"/>
    </source>
</evidence>
<dbReference type="Pfam" id="PF21325">
    <property type="entry name" value="SHPRH_helical-1st"/>
    <property type="match status" value="2"/>
</dbReference>
<feature type="domain" description="E3 ubiquitin-protein ligase SHPRH first helical" evidence="2">
    <location>
        <begin position="250"/>
        <end position="278"/>
    </location>
</feature>
<dbReference type="Proteomes" id="UP001174136">
    <property type="component" value="Unassembled WGS sequence"/>
</dbReference>
<dbReference type="InterPro" id="IPR052583">
    <property type="entry name" value="ATP-helicase/E3_Ub-Ligase"/>
</dbReference>
<dbReference type="Pfam" id="PF00176">
    <property type="entry name" value="SNF2-rel_dom"/>
    <property type="match status" value="1"/>
</dbReference>
<evidence type="ECO:0000259" key="2">
    <source>
        <dbReference type="Pfam" id="PF21325"/>
    </source>
</evidence>
<dbReference type="GO" id="GO:0000209">
    <property type="term" value="P:protein polyubiquitination"/>
    <property type="evidence" value="ECO:0007669"/>
    <property type="project" value="TreeGrafter"/>
</dbReference>
<feature type="domain" description="SNF2 N-terminal" evidence="1">
    <location>
        <begin position="49"/>
        <end position="123"/>
    </location>
</feature>
<dbReference type="GO" id="GO:0006974">
    <property type="term" value="P:DNA damage response"/>
    <property type="evidence" value="ECO:0007669"/>
    <property type="project" value="TreeGrafter"/>
</dbReference>
<dbReference type="GO" id="GO:0005524">
    <property type="term" value="F:ATP binding"/>
    <property type="evidence" value="ECO:0007669"/>
    <property type="project" value="InterPro"/>
</dbReference>
<proteinExistence type="predicted"/>
<comment type="caution">
    <text evidence="3">The sequence shown here is derived from an EMBL/GenBank/DDBJ whole genome shotgun (WGS) entry which is preliminary data.</text>
</comment>
<accession>A0AA47MHX1</accession>
<evidence type="ECO:0000313" key="4">
    <source>
        <dbReference type="Proteomes" id="UP001174136"/>
    </source>
</evidence>
<dbReference type="PANTHER" id="PTHR45865">
    <property type="entry name" value="E3 UBIQUITIN-PROTEIN LIGASE SHPRH FAMILY MEMBER"/>
    <property type="match status" value="1"/>
</dbReference>
<sequence>MVVTHQIQIPPQTEEIQIPPQTEEVHCYSYIVLVLVVTHQIQIPPQTEEIQIPPQTEEVHWLRFSPVEGHFYHRQHEVCSQDALAQLRRISDWRLKLGSLDRRTVTAILSPLLRLRQACCHPQAVRGEFLPLQKRYCGGGRLGSKHVQFLPSFKAVKTKMAAGTMTMEELLKSLQKKCRVECEEAHRQLVCALNGLAGIHIIRDEFVEAVEDVQRSAAFVGGTQGPAENGLLAVRLHVYNYNVYFILDDQRLHATHNLMELLSAKHAGIPPTLRDDRLSEEEHLRQHYMTKYNSEVSDAQQALRPVLQNILELKRKVGTSQTQGGNFSNARWELLKRKVNLRSPWWMDVIQKAIQTSVDEGPGGAGPQRAVQQLQAAAQQVHHG</sequence>
<dbReference type="GO" id="GO:0061630">
    <property type="term" value="F:ubiquitin protein ligase activity"/>
    <property type="evidence" value="ECO:0007669"/>
    <property type="project" value="TreeGrafter"/>
</dbReference>